<dbReference type="AlphaFoldDB" id="A0A1Z4V154"/>
<dbReference type="PRINTS" id="PR00080">
    <property type="entry name" value="SDRFAMILY"/>
</dbReference>
<evidence type="ECO:0000256" key="1">
    <source>
        <dbReference type="ARBA" id="ARBA00023002"/>
    </source>
</evidence>
<dbReference type="EMBL" id="AP018316">
    <property type="protein sequence ID" value="BAZ85035.1"/>
    <property type="molecule type" value="Genomic_DNA"/>
</dbReference>
<dbReference type="SUPFAM" id="SSF51735">
    <property type="entry name" value="NAD(P)-binding Rossmann-fold domains"/>
    <property type="match status" value="1"/>
</dbReference>
<evidence type="ECO:0000313" key="4">
    <source>
        <dbReference type="Proteomes" id="UP000218702"/>
    </source>
</evidence>
<evidence type="ECO:0000256" key="2">
    <source>
        <dbReference type="RuleBase" id="RU000363"/>
    </source>
</evidence>
<evidence type="ECO:0000313" key="3">
    <source>
        <dbReference type="EMBL" id="BAZ85035.1"/>
    </source>
</evidence>
<dbReference type="InterPro" id="IPR036291">
    <property type="entry name" value="NAD(P)-bd_dom_sf"/>
</dbReference>
<reference evidence="3 4" key="1">
    <citation type="submission" date="2017-06" db="EMBL/GenBank/DDBJ databases">
        <title>Genome sequencing of cyanobaciteial culture collection at National Institute for Environmental Studies (NIES).</title>
        <authorList>
            <person name="Hirose Y."/>
            <person name="Shimura Y."/>
            <person name="Fujisawa T."/>
            <person name="Nakamura Y."/>
            <person name="Kawachi M."/>
        </authorList>
    </citation>
    <scope>NUCLEOTIDE SEQUENCE [LARGE SCALE GENOMIC DNA]</scope>
    <source>
        <strain evidence="3 4">NIES-806</strain>
    </source>
</reference>
<dbReference type="RefSeq" id="WP_231939997.1">
    <property type="nucleotide sequence ID" value="NZ_AP018316.1"/>
</dbReference>
<comment type="similarity">
    <text evidence="2">Belongs to the short-chain dehydrogenases/reductases (SDR) family.</text>
</comment>
<dbReference type="InterPro" id="IPR002347">
    <property type="entry name" value="SDR_fam"/>
</dbReference>
<dbReference type="PANTHER" id="PTHR43157:SF31">
    <property type="entry name" value="PHOSPHATIDYLINOSITOL-GLYCAN BIOSYNTHESIS CLASS F PROTEIN"/>
    <property type="match status" value="1"/>
</dbReference>
<organism evidence="3 4">
    <name type="scientific">Dolichospermum compactum NIES-806</name>
    <dbReference type="NCBI Taxonomy" id="1973481"/>
    <lineage>
        <taxon>Bacteria</taxon>
        <taxon>Bacillati</taxon>
        <taxon>Cyanobacteriota</taxon>
        <taxon>Cyanophyceae</taxon>
        <taxon>Nostocales</taxon>
        <taxon>Aphanizomenonaceae</taxon>
        <taxon>Dolichospermum</taxon>
        <taxon>Dolichospermum compactum</taxon>
    </lineage>
</organism>
<dbReference type="NCBIfam" id="NF004846">
    <property type="entry name" value="PRK06197.1"/>
    <property type="match status" value="1"/>
</dbReference>
<dbReference type="GO" id="GO:0016491">
    <property type="term" value="F:oxidoreductase activity"/>
    <property type="evidence" value="ECO:0007669"/>
    <property type="project" value="UniProtKB-KW"/>
</dbReference>
<dbReference type="CDD" id="cd05327">
    <property type="entry name" value="retinol-DH_like_SDR_c_like"/>
    <property type="match status" value="1"/>
</dbReference>
<dbReference type="Pfam" id="PF00106">
    <property type="entry name" value="adh_short"/>
    <property type="match status" value="1"/>
</dbReference>
<dbReference type="PRINTS" id="PR00081">
    <property type="entry name" value="GDHRDH"/>
</dbReference>
<dbReference type="Proteomes" id="UP000218702">
    <property type="component" value="Chromosome"/>
</dbReference>
<name>A0A1Z4V154_9CYAN</name>
<dbReference type="PANTHER" id="PTHR43157">
    <property type="entry name" value="PHOSPHATIDYLINOSITOL-GLYCAN BIOSYNTHESIS CLASS F PROTEIN-RELATED"/>
    <property type="match status" value="1"/>
</dbReference>
<proteinExistence type="inferred from homology"/>
<dbReference type="KEGG" id="dcm:NIES806_12350"/>
<sequence>MMMKNEKWNTENILSQKGRIVIVTGSSSGIGYETARVLANKQASVIIAVRNLEKGNKALAKIIQQNKDADVRVMELDLANLASVKNFAENFQKNYSRLDLLINNAGVMIPPYSKTTDGFELQFGTNHLGHFALTGQILKLLISTQGSRIVNVSSGAHNFGKLDFDDLNWEKRNYAQWTAYGDSKLANLYFTYELDRKLKEQGINTLVNASHPGWTATELQRTAGDVMKYLNGIFAQDITMGALPTLRAAIEEGLKGSEYFGPNGFMEIGGYPVKVESNPLSKDRAIAQKLWVVSEKLTSVKFEFNKQV</sequence>
<keyword evidence="1" id="KW-0560">Oxidoreductase</keyword>
<dbReference type="Gene3D" id="3.40.50.720">
    <property type="entry name" value="NAD(P)-binding Rossmann-like Domain"/>
    <property type="match status" value="1"/>
</dbReference>
<accession>A0A1Z4V154</accession>
<keyword evidence="4" id="KW-1185">Reference proteome</keyword>
<gene>
    <name evidence="3" type="ORF">NIES806_12350</name>
</gene>
<protein>
    <submittedName>
        <fullName evidence="3">Short-chain dehydrogenase/reductase SDR</fullName>
    </submittedName>
</protein>